<dbReference type="Proteomes" id="UP000824132">
    <property type="component" value="Unassembled WGS sequence"/>
</dbReference>
<sequence length="347" mass="38142">MTKLLRYEMKRNLLPAAVFSAIACLIVGIVYMSSDLFRISVAPGGNGGFAYIPYDSLISAPTAVLAVLCVAVPVMQFSYRMKGRDIDLWYSLPVTREKLTFVRTLGGLMLIFVPYTLSYWLGFVIVLLRENYFALYGYPLYYLASLPLGALLFGVYSFLYTRASNIGDGLVCMAGWTFALMLPFAFLSVRFPRLDLPRSFSVWQLSPFGLLSWAADYFNEFICADALPALLPLAWTIPLTVLEGLGAYTGLFLTARAHKAENGGQLSSSLWCYRVLVPVYVFILASSLSVDAIGTQLACIAGAFLLVGGFICFVVYRRSFRLKTSDIITLAAAFGAGILVSVLFGIV</sequence>
<feature type="transmembrane region" description="Helical" evidence="1">
    <location>
        <begin position="12"/>
        <end position="31"/>
    </location>
</feature>
<feature type="transmembrane region" description="Helical" evidence="1">
    <location>
        <begin position="295"/>
        <end position="316"/>
    </location>
</feature>
<organism evidence="2 3">
    <name type="scientific">Candidatus Borkfalkia avistercoris</name>
    <dbReference type="NCBI Taxonomy" id="2838504"/>
    <lineage>
        <taxon>Bacteria</taxon>
        <taxon>Bacillati</taxon>
        <taxon>Bacillota</taxon>
        <taxon>Clostridia</taxon>
        <taxon>Christensenellales</taxon>
        <taxon>Christensenellaceae</taxon>
        <taxon>Candidatus Borkfalkia</taxon>
    </lineage>
</organism>
<protein>
    <recommendedName>
        <fullName evidence="4">ABC transporter permease</fullName>
    </recommendedName>
</protein>
<reference evidence="2" key="2">
    <citation type="submission" date="2021-04" db="EMBL/GenBank/DDBJ databases">
        <authorList>
            <person name="Gilroy R."/>
        </authorList>
    </citation>
    <scope>NUCLEOTIDE SEQUENCE</scope>
    <source>
        <strain evidence="2">CHK187-5294</strain>
    </source>
</reference>
<evidence type="ECO:0008006" key="4">
    <source>
        <dbReference type="Google" id="ProtNLM"/>
    </source>
</evidence>
<feature type="transmembrane region" description="Helical" evidence="1">
    <location>
        <begin position="140"/>
        <end position="159"/>
    </location>
</feature>
<reference evidence="2" key="1">
    <citation type="journal article" date="2021" name="PeerJ">
        <title>Extensive microbial diversity within the chicken gut microbiome revealed by metagenomics and culture.</title>
        <authorList>
            <person name="Gilroy R."/>
            <person name="Ravi A."/>
            <person name="Getino M."/>
            <person name="Pursley I."/>
            <person name="Horton D.L."/>
            <person name="Alikhan N.F."/>
            <person name="Baker D."/>
            <person name="Gharbi K."/>
            <person name="Hall N."/>
            <person name="Watson M."/>
            <person name="Adriaenssens E.M."/>
            <person name="Foster-Nyarko E."/>
            <person name="Jarju S."/>
            <person name="Secka A."/>
            <person name="Antonio M."/>
            <person name="Oren A."/>
            <person name="Chaudhuri R.R."/>
            <person name="La Ragione R."/>
            <person name="Hildebrand F."/>
            <person name="Pallen M.J."/>
        </authorList>
    </citation>
    <scope>NUCLEOTIDE SEQUENCE</scope>
    <source>
        <strain evidence="2">CHK187-5294</strain>
    </source>
</reference>
<feature type="transmembrane region" description="Helical" evidence="1">
    <location>
        <begin position="51"/>
        <end position="74"/>
    </location>
</feature>
<feature type="transmembrane region" description="Helical" evidence="1">
    <location>
        <begin position="171"/>
        <end position="191"/>
    </location>
</feature>
<dbReference type="EMBL" id="DXCL01000043">
    <property type="protein sequence ID" value="HIZ04075.1"/>
    <property type="molecule type" value="Genomic_DNA"/>
</dbReference>
<proteinExistence type="predicted"/>
<dbReference type="AlphaFoldDB" id="A0A9D2D053"/>
<accession>A0A9D2D053</accession>
<evidence type="ECO:0000256" key="1">
    <source>
        <dbReference type="SAM" id="Phobius"/>
    </source>
</evidence>
<feature type="transmembrane region" description="Helical" evidence="1">
    <location>
        <begin position="270"/>
        <end position="289"/>
    </location>
</feature>
<keyword evidence="1" id="KW-0472">Membrane</keyword>
<name>A0A9D2D053_9FIRM</name>
<comment type="caution">
    <text evidence="2">The sequence shown here is derived from an EMBL/GenBank/DDBJ whole genome shotgun (WGS) entry which is preliminary data.</text>
</comment>
<feature type="transmembrane region" description="Helical" evidence="1">
    <location>
        <begin position="105"/>
        <end position="128"/>
    </location>
</feature>
<keyword evidence="1" id="KW-0812">Transmembrane</keyword>
<feature type="transmembrane region" description="Helical" evidence="1">
    <location>
        <begin position="328"/>
        <end position="346"/>
    </location>
</feature>
<evidence type="ECO:0000313" key="3">
    <source>
        <dbReference type="Proteomes" id="UP000824132"/>
    </source>
</evidence>
<gene>
    <name evidence="2" type="ORF">H9727_07295</name>
</gene>
<feature type="transmembrane region" description="Helical" evidence="1">
    <location>
        <begin position="235"/>
        <end position="258"/>
    </location>
</feature>
<dbReference type="PROSITE" id="PS51257">
    <property type="entry name" value="PROKAR_LIPOPROTEIN"/>
    <property type="match status" value="1"/>
</dbReference>
<evidence type="ECO:0000313" key="2">
    <source>
        <dbReference type="EMBL" id="HIZ04075.1"/>
    </source>
</evidence>
<keyword evidence="1" id="KW-1133">Transmembrane helix</keyword>